<dbReference type="WBParaSite" id="MBELARI_LOCUS19548">
    <property type="protein sequence ID" value="MBELARI_LOCUS19548"/>
    <property type="gene ID" value="MBELARI_LOCUS19548"/>
</dbReference>
<keyword evidence="2" id="KW-1185">Reference proteome</keyword>
<evidence type="ECO:0000256" key="1">
    <source>
        <dbReference type="SAM" id="MobiDB-lite"/>
    </source>
</evidence>
<reference evidence="3" key="1">
    <citation type="submission" date="2024-02" db="UniProtKB">
        <authorList>
            <consortium name="WormBaseParasite"/>
        </authorList>
    </citation>
    <scope>IDENTIFICATION</scope>
</reference>
<dbReference type="AlphaFoldDB" id="A0AAF3J6N9"/>
<proteinExistence type="predicted"/>
<protein>
    <submittedName>
        <fullName evidence="3">Uncharacterized protein</fullName>
    </submittedName>
</protein>
<feature type="region of interest" description="Disordered" evidence="1">
    <location>
        <begin position="23"/>
        <end position="119"/>
    </location>
</feature>
<feature type="compositionally biased region" description="Basic and acidic residues" evidence="1">
    <location>
        <begin position="82"/>
        <end position="98"/>
    </location>
</feature>
<evidence type="ECO:0000313" key="2">
    <source>
        <dbReference type="Proteomes" id="UP000887575"/>
    </source>
</evidence>
<evidence type="ECO:0000313" key="3">
    <source>
        <dbReference type="WBParaSite" id="MBELARI_LOCUS19548"/>
    </source>
</evidence>
<sequence>MPRRRGFGLASLRKDLHLHNLFRSSQAVPQSPSIPEVTSVSRESSQDRLQRIRPNSTLSQSTTFSGEGVGHLGPPSGHHGGRRESFLYRPSEDTRELGPRPVSRASSVTSSDPTQGWVF</sequence>
<feature type="compositionally biased region" description="Polar residues" evidence="1">
    <location>
        <begin position="23"/>
        <end position="43"/>
    </location>
</feature>
<organism evidence="2 3">
    <name type="scientific">Mesorhabditis belari</name>
    <dbReference type="NCBI Taxonomy" id="2138241"/>
    <lineage>
        <taxon>Eukaryota</taxon>
        <taxon>Metazoa</taxon>
        <taxon>Ecdysozoa</taxon>
        <taxon>Nematoda</taxon>
        <taxon>Chromadorea</taxon>
        <taxon>Rhabditida</taxon>
        <taxon>Rhabditina</taxon>
        <taxon>Rhabditomorpha</taxon>
        <taxon>Rhabditoidea</taxon>
        <taxon>Rhabditidae</taxon>
        <taxon>Mesorhabditinae</taxon>
        <taxon>Mesorhabditis</taxon>
    </lineage>
</organism>
<dbReference type="Proteomes" id="UP000887575">
    <property type="component" value="Unassembled WGS sequence"/>
</dbReference>
<feature type="compositionally biased region" description="Polar residues" evidence="1">
    <location>
        <begin position="104"/>
        <end position="119"/>
    </location>
</feature>
<feature type="compositionally biased region" description="Polar residues" evidence="1">
    <location>
        <begin position="53"/>
        <end position="65"/>
    </location>
</feature>
<accession>A0AAF3J6N9</accession>
<name>A0AAF3J6N9_9BILA</name>